<accession>A0A6G8ATI0</accession>
<keyword evidence="1" id="KW-0472">Membrane</keyword>
<feature type="domain" description="WxL Interacting Protein host binding" evidence="4">
    <location>
        <begin position="160"/>
        <end position="297"/>
    </location>
</feature>
<feature type="transmembrane region" description="Helical" evidence="1">
    <location>
        <begin position="309"/>
        <end position="329"/>
    </location>
</feature>
<keyword evidence="2" id="KW-0732">Signal</keyword>
<feature type="signal peptide" evidence="2">
    <location>
        <begin position="1"/>
        <end position="26"/>
    </location>
</feature>
<reference evidence="5 6" key="1">
    <citation type="submission" date="2020-03" db="EMBL/GenBank/DDBJ databases">
        <title>Vagococcus sp. nov., isolated from beetles.</title>
        <authorList>
            <person name="Hyun D.-W."/>
            <person name="Bae J.-W."/>
        </authorList>
    </citation>
    <scope>NUCLEOTIDE SEQUENCE [LARGE SCALE GENOMIC DNA]</scope>
    <source>
        <strain evidence="5 6">HDW17B</strain>
    </source>
</reference>
<dbReference type="EMBL" id="CP049887">
    <property type="protein sequence ID" value="QIL48233.1"/>
    <property type="molecule type" value="Genomic_DNA"/>
</dbReference>
<gene>
    <name evidence="5" type="ORF">G7082_06885</name>
</gene>
<keyword evidence="1" id="KW-0812">Transmembrane</keyword>
<dbReference type="Pfam" id="PF06030">
    <property type="entry name" value="WxLIP_PGBD"/>
    <property type="match status" value="1"/>
</dbReference>
<feature type="chain" id="PRO_5026348133" evidence="2">
    <location>
        <begin position="27"/>
        <end position="353"/>
    </location>
</feature>
<keyword evidence="1" id="KW-1133">Transmembrane helix</keyword>
<proteinExistence type="predicted"/>
<dbReference type="InterPro" id="IPR021759">
    <property type="entry name" value="WxLIP_HBD"/>
</dbReference>
<evidence type="ECO:0000313" key="6">
    <source>
        <dbReference type="Proteomes" id="UP000501747"/>
    </source>
</evidence>
<dbReference type="Pfam" id="PF11797">
    <property type="entry name" value="WxLIP_HBD"/>
    <property type="match status" value="1"/>
</dbReference>
<evidence type="ECO:0000256" key="1">
    <source>
        <dbReference type="SAM" id="Phobius"/>
    </source>
</evidence>
<keyword evidence="6" id="KW-1185">Reference proteome</keyword>
<dbReference type="KEGG" id="vhy:G7082_06885"/>
<feature type="domain" description="WxL Interacting Protein peptidoglycan binding" evidence="3">
    <location>
        <begin position="33"/>
        <end position="152"/>
    </location>
</feature>
<dbReference type="Proteomes" id="UP000501747">
    <property type="component" value="Chromosome"/>
</dbReference>
<evidence type="ECO:0000259" key="4">
    <source>
        <dbReference type="Pfam" id="PF11797"/>
    </source>
</evidence>
<dbReference type="AlphaFoldDB" id="A0A6G8ATI0"/>
<dbReference type="RefSeq" id="WP_166034381.1">
    <property type="nucleotide sequence ID" value="NZ_CP049887.1"/>
</dbReference>
<evidence type="ECO:0000313" key="5">
    <source>
        <dbReference type="EMBL" id="QIL48233.1"/>
    </source>
</evidence>
<organism evidence="5 6">
    <name type="scientific">Vagococcus hydrophili</name>
    <dbReference type="NCBI Taxonomy" id="2714947"/>
    <lineage>
        <taxon>Bacteria</taxon>
        <taxon>Bacillati</taxon>
        <taxon>Bacillota</taxon>
        <taxon>Bacilli</taxon>
        <taxon>Lactobacillales</taxon>
        <taxon>Enterococcaceae</taxon>
        <taxon>Vagococcus</taxon>
    </lineage>
</organism>
<evidence type="ECO:0000256" key="2">
    <source>
        <dbReference type="SAM" id="SignalP"/>
    </source>
</evidence>
<dbReference type="InterPro" id="IPR010317">
    <property type="entry name" value="WxLIP_PGBD"/>
</dbReference>
<protein>
    <submittedName>
        <fullName evidence="5">DUF916 and DUF3324 domain-containing protein</fullName>
    </submittedName>
</protein>
<name>A0A6G8ATI0_9ENTE</name>
<evidence type="ECO:0000259" key="3">
    <source>
        <dbReference type="Pfam" id="PF06030"/>
    </source>
</evidence>
<sequence>MKKFNYLIKLFFALAVIFSFSVTSQAAEKGIGYEVRPIFPSTQIEQNRGYYYLQTEPGVKQKLEMSLLNTSDKPVTLELVIENAISTTNGNIDYTDDIKKIHESLVNPMTEILQPKTKEVKVKAGEEKIVNFELTPPEKSYDGLKMGRILVKKKKEKDAKGINQEYQYAVGVITAESGKPFNDGDKLELNGEIEPNVVNGSKLVQGEIVNPTPKTIENLKVRSYVTKKGDKKRIKEKNIDNFSFAPNSKVMYTIPWGLSNFETGEYTFYFTGSNDFESFELKKDFKIRGEDAKKLNNEAAFSVGTPTKMIILIVVLNALLLVLCGTIFVRNKKWVEELKTNKKRKSRKKVKTK</sequence>